<dbReference type="STRING" id="926561.GCA_000379025_02043"/>
<dbReference type="NCBIfam" id="TIGR02199">
    <property type="entry name" value="rfaE_dom_II"/>
    <property type="match status" value="1"/>
</dbReference>
<evidence type="ECO:0000313" key="10">
    <source>
        <dbReference type="Proteomes" id="UP000295832"/>
    </source>
</evidence>
<dbReference type="Gene3D" id="3.40.50.620">
    <property type="entry name" value="HUPs"/>
    <property type="match status" value="1"/>
</dbReference>
<sequence>MIIKDKIYLREELNKILKQNRQQDETIVFTNGCFDILHVGHTRYLTEARSKGDLLIVGLNNDSSVKALKGEKRPIVPEEERAEMLANLEVVDYVTIFSETTAKNTINILQPDIYVKGGDYKIEDLPEAEVVAKYGGEIELVSEVKGASTTNIVKQILNRY</sequence>
<keyword evidence="3" id="KW-0548">Nucleotidyltransferase</keyword>
<dbReference type="PANTHER" id="PTHR43793">
    <property type="entry name" value="FAD SYNTHASE"/>
    <property type="match status" value="1"/>
</dbReference>
<evidence type="ECO:0000256" key="1">
    <source>
        <dbReference type="ARBA" id="ARBA00012519"/>
    </source>
</evidence>
<dbReference type="GO" id="GO:0005975">
    <property type="term" value="P:carbohydrate metabolic process"/>
    <property type="evidence" value="ECO:0007669"/>
    <property type="project" value="InterPro"/>
</dbReference>
<dbReference type="AlphaFoldDB" id="A0A4R8HFT8"/>
<comment type="catalytic activity">
    <reaction evidence="7">
        <text>D-glycero-beta-D-manno-heptose 1-phosphate + ATP + H(+) = ADP-D-glycero-beta-D-manno-heptose + diphosphate</text>
        <dbReference type="Rhea" id="RHEA:27465"/>
        <dbReference type="ChEBI" id="CHEBI:15378"/>
        <dbReference type="ChEBI" id="CHEBI:30616"/>
        <dbReference type="ChEBI" id="CHEBI:33019"/>
        <dbReference type="ChEBI" id="CHEBI:59967"/>
        <dbReference type="ChEBI" id="CHEBI:61593"/>
        <dbReference type="EC" id="2.7.7.70"/>
    </reaction>
</comment>
<evidence type="ECO:0000256" key="3">
    <source>
        <dbReference type="ARBA" id="ARBA00022695"/>
    </source>
</evidence>
<dbReference type="InterPro" id="IPR004821">
    <property type="entry name" value="Cyt_trans-like"/>
</dbReference>
<dbReference type="Proteomes" id="UP000295832">
    <property type="component" value="Unassembled WGS sequence"/>
</dbReference>
<evidence type="ECO:0000256" key="6">
    <source>
        <dbReference type="ARBA" id="ARBA00023277"/>
    </source>
</evidence>
<dbReference type="InterPro" id="IPR011914">
    <property type="entry name" value="RfaE_dom_II"/>
</dbReference>
<feature type="domain" description="Cytidyltransferase-like" evidence="8">
    <location>
        <begin position="29"/>
        <end position="123"/>
    </location>
</feature>
<name>A0A4R8HFT8_9FIRM</name>
<keyword evidence="5" id="KW-0067">ATP-binding</keyword>
<gene>
    <name evidence="9" type="ORF">C7959_10220</name>
</gene>
<protein>
    <recommendedName>
        <fullName evidence="1">D-glycero-beta-D-manno-heptose 1-phosphate adenylyltransferase</fullName>
        <ecNumber evidence="1">2.7.7.70</ecNumber>
    </recommendedName>
</protein>
<evidence type="ECO:0000256" key="5">
    <source>
        <dbReference type="ARBA" id="ARBA00022840"/>
    </source>
</evidence>
<reference evidence="9 10" key="1">
    <citation type="submission" date="2019-03" db="EMBL/GenBank/DDBJ databases">
        <title>Subsurface microbial communities from deep shales in Ohio and West Virginia, USA.</title>
        <authorList>
            <person name="Wrighton K."/>
        </authorList>
    </citation>
    <scope>NUCLEOTIDE SEQUENCE [LARGE SCALE GENOMIC DNA]</scope>
    <source>
        <strain evidence="9 10">MSL 6dP</strain>
    </source>
</reference>
<organism evidence="9 10">
    <name type="scientific">Orenia marismortui</name>
    <dbReference type="NCBI Taxonomy" id="46469"/>
    <lineage>
        <taxon>Bacteria</taxon>
        <taxon>Bacillati</taxon>
        <taxon>Bacillota</taxon>
        <taxon>Clostridia</taxon>
        <taxon>Halanaerobiales</taxon>
        <taxon>Halobacteroidaceae</taxon>
        <taxon>Orenia</taxon>
    </lineage>
</organism>
<dbReference type="PANTHER" id="PTHR43793:SF2">
    <property type="entry name" value="BIFUNCTIONAL PROTEIN HLDE"/>
    <property type="match status" value="1"/>
</dbReference>
<dbReference type="GO" id="GO:0016779">
    <property type="term" value="F:nucleotidyltransferase activity"/>
    <property type="evidence" value="ECO:0007669"/>
    <property type="project" value="UniProtKB-KW"/>
</dbReference>
<evidence type="ECO:0000259" key="8">
    <source>
        <dbReference type="Pfam" id="PF01467"/>
    </source>
</evidence>
<keyword evidence="4" id="KW-0547">Nucleotide-binding</keyword>
<keyword evidence="10" id="KW-1185">Reference proteome</keyword>
<evidence type="ECO:0000256" key="4">
    <source>
        <dbReference type="ARBA" id="ARBA00022741"/>
    </source>
</evidence>
<evidence type="ECO:0000313" key="9">
    <source>
        <dbReference type="EMBL" id="TDX58882.1"/>
    </source>
</evidence>
<dbReference type="EMBL" id="SOEG01000002">
    <property type="protein sequence ID" value="TDX58882.1"/>
    <property type="molecule type" value="Genomic_DNA"/>
</dbReference>
<evidence type="ECO:0000256" key="2">
    <source>
        <dbReference type="ARBA" id="ARBA00022679"/>
    </source>
</evidence>
<dbReference type="Pfam" id="PF01467">
    <property type="entry name" value="CTP_transf_like"/>
    <property type="match status" value="1"/>
</dbReference>
<dbReference type="InterPro" id="IPR050385">
    <property type="entry name" value="Archaeal_FAD_synthase"/>
</dbReference>
<proteinExistence type="predicted"/>
<keyword evidence="6" id="KW-0119">Carbohydrate metabolism</keyword>
<dbReference type="SUPFAM" id="SSF52374">
    <property type="entry name" value="Nucleotidylyl transferase"/>
    <property type="match status" value="1"/>
</dbReference>
<dbReference type="GO" id="GO:0016773">
    <property type="term" value="F:phosphotransferase activity, alcohol group as acceptor"/>
    <property type="evidence" value="ECO:0007669"/>
    <property type="project" value="InterPro"/>
</dbReference>
<keyword evidence="2 9" id="KW-0808">Transferase</keyword>
<accession>A0A4R8HFT8</accession>
<dbReference type="GO" id="GO:0005524">
    <property type="term" value="F:ATP binding"/>
    <property type="evidence" value="ECO:0007669"/>
    <property type="project" value="UniProtKB-KW"/>
</dbReference>
<dbReference type="NCBIfam" id="TIGR00125">
    <property type="entry name" value="cyt_tran_rel"/>
    <property type="match status" value="1"/>
</dbReference>
<dbReference type="InterPro" id="IPR014729">
    <property type="entry name" value="Rossmann-like_a/b/a_fold"/>
</dbReference>
<evidence type="ECO:0000256" key="7">
    <source>
        <dbReference type="ARBA" id="ARBA00047428"/>
    </source>
</evidence>
<dbReference type="EC" id="2.7.7.70" evidence="1"/>
<comment type="caution">
    <text evidence="9">The sequence shown here is derived from an EMBL/GenBank/DDBJ whole genome shotgun (WGS) entry which is preliminary data.</text>
</comment>
<dbReference type="RefSeq" id="WP_134114421.1">
    <property type="nucleotide sequence ID" value="NZ_SOEG01000002.1"/>
</dbReference>